<dbReference type="Proteomes" id="UP000053477">
    <property type="component" value="Unassembled WGS sequence"/>
</dbReference>
<feature type="domain" description="Major facilitator superfamily (MFS) profile" evidence="8">
    <location>
        <begin position="198"/>
        <end position="381"/>
    </location>
</feature>
<keyword evidence="3" id="KW-0813">Transport</keyword>
<feature type="transmembrane region" description="Helical" evidence="7">
    <location>
        <begin position="141"/>
        <end position="161"/>
    </location>
</feature>
<dbReference type="EMBL" id="KQ086069">
    <property type="protein sequence ID" value="KLO09001.1"/>
    <property type="molecule type" value="Genomic_DNA"/>
</dbReference>
<sequence>MFTVGWNDGTQGPLLPAIQAHYHVGFTVVSLIFVCYCVGFLLGSLLNIHLSSALGFGWVSSALQMIAYTIQSPAPPFPLFCLAYCFSGIGISLQLAQSVVFVLSLPNSSLKMSIYQMTYGIGALISPLSSTRFAAMPRWSFHFLISLGFAVLNISSLALIFRFKRMKDIFVDDGPIHVVQNSEASTNSENHYLRILKLKIVHIFALFLFAYVGVEVTIGGWIVTFVEQKRGGGHSSGFITSGFFGGLALGRILFIWLNRKVGERRVIWLYLVLAICLEVTVWVIPSLIQNAVAVSLVGLLLGPIYPIVLNMSGRLIPHSVLSGAVGWISGFGQAGSAVLPFITGTMASKFGVASLQPLVISVMGAMLGLWCTVPAEIRHDE</sequence>
<protein>
    <submittedName>
        <fullName evidence="9">MFS general substrate transporter</fullName>
    </submittedName>
</protein>
<evidence type="ECO:0000256" key="3">
    <source>
        <dbReference type="ARBA" id="ARBA00022448"/>
    </source>
</evidence>
<dbReference type="Pfam" id="PF07690">
    <property type="entry name" value="MFS_1"/>
    <property type="match status" value="1"/>
</dbReference>
<evidence type="ECO:0000256" key="5">
    <source>
        <dbReference type="ARBA" id="ARBA00022989"/>
    </source>
</evidence>
<feature type="transmembrane region" description="Helical" evidence="7">
    <location>
        <begin position="320"/>
        <end position="342"/>
    </location>
</feature>
<comment type="subcellular location">
    <subcellularLocation>
        <location evidence="1">Endomembrane system</location>
        <topology evidence="1">Multi-pass membrane protein</topology>
    </subcellularLocation>
</comment>
<dbReference type="OrthoDB" id="413079at2759"/>
<dbReference type="SUPFAM" id="SSF103473">
    <property type="entry name" value="MFS general substrate transporter"/>
    <property type="match status" value="1"/>
</dbReference>
<dbReference type="Gene3D" id="1.20.1250.20">
    <property type="entry name" value="MFS general substrate transporter like domains"/>
    <property type="match status" value="1"/>
</dbReference>
<dbReference type="GO" id="GO:0016020">
    <property type="term" value="C:membrane"/>
    <property type="evidence" value="ECO:0007669"/>
    <property type="project" value="TreeGrafter"/>
</dbReference>
<evidence type="ECO:0000256" key="4">
    <source>
        <dbReference type="ARBA" id="ARBA00022692"/>
    </source>
</evidence>
<feature type="transmembrane region" description="Helical" evidence="7">
    <location>
        <begin position="117"/>
        <end position="135"/>
    </location>
</feature>
<evidence type="ECO:0000259" key="8">
    <source>
        <dbReference type="PROSITE" id="PS50850"/>
    </source>
</evidence>
<dbReference type="PANTHER" id="PTHR23514:SF3">
    <property type="entry name" value="BYPASS OF STOP CODON PROTEIN 6"/>
    <property type="match status" value="1"/>
</dbReference>
<gene>
    <name evidence="9" type="ORF">SCHPADRAFT_834531</name>
</gene>
<feature type="transmembrane region" description="Helical" evidence="7">
    <location>
        <begin position="200"/>
        <end position="223"/>
    </location>
</feature>
<keyword evidence="5 7" id="KW-1133">Transmembrane helix</keyword>
<dbReference type="InterPro" id="IPR051788">
    <property type="entry name" value="MFS_Transporter"/>
</dbReference>
<dbReference type="AlphaFoldDB" id="A0A0H2RW37"/>
<keyword evidence="10" id="KW-1185">Reference proteome</keyword>
<reference evidence="9 10" key="1">
    <citation type="submission" date="2015-04" db="EMBL/GenBank/DDBJ databases">
        <title>Complete genome sequence of Schizopora paradoxa KUC8140, a cosmopolitan wood degrader in East Asia.</title>
        <authorList>
            <consortium name="DOE Joint Genome Institute"/>
            <person name="Min B."/>
            <person name="Park H."/>
            <person name="Jang Y."/>
            <person name="Kim J.-J."/>
            <person name="Kim K.H."/>
            <person name="Pangilinan J."/>
            <person name="Lipzen A."/>
            <person name="Riley R."/>
            <person name="Grigoriev I.V."/>
            <person name="Spatafora J.W."/>
            <person name="Choi I.-G."/>
        </authorList>
    </citation>
    <scope>NUCLEOTIDE SEQUENCE [LARGE SCALE GENOMIC DNA]</scope>
    <source>
        <strain evidence="9 10">KUC8140</strain>
    </source>
</reference>
<name>A0A0H2RW37_9AGAM</name>
<dbReference type="InParanoid" id="A0A0H2RW37"/>
<keyword evidence="4 7" id="KW-0812">Transmembrane</keyword>
<evidence type="ECO:0000256" key="2">
    <source>
        <dbReference type="ARBA" id="ARBA00008335"/>
    </source>
</evidence>
<accession>A0A0H2RW37</accession>
<feature type="transmembrane region" description="Helical" evidence="7">
    <location>
        <begin position="290"/>
        <end position="308"/>
    </location>
</feature>
<feature type="transmembrane region" description="Helical" evidence="7">
    <location>
        <begin position="20"/>
        <end position="46"/>
    </location>
</feature>
<dbReference type="PANTHER" id="PTHR23514">
    <property type="entry name" value="BYPASS OF STOP CODON PROTEIN 6"/>
    <property type="match status" value="1"/>
</dbReference>
<evidence type="ECO:0000313" key="9">
    <source>
        <dbReference type="EMBL" id="KLO09001.1"/>
    </source>
</evidence>
<feature type="transmembrane region" description="Helical" evidence="7">
    <location>
        <begin position="266"/>
        <end position="284"/>
    </location>
</feature>
<evidence type="ECO:0000256" key="1">
    <source>
        <dbReference type="ARBA" id="ARBA00004127"/>
    </source>
</evidence>
<dbReference type="InterPro" id="IPR011701">
    <property type="entry name" value="MFS"/>
</dbReference>
<evidence type="ECO:0000313" key="10">
    <source>
        <dbReference type="Proteomes" id="UP000053477"/>
    </source>
</evidence>
<organism evidence="9 10">
    <name type="scientific">Schizopora paradoxa</name>
    <dbReference type="NCBI Taxonomy" id="27342"/>
    <lineage>
        <taxon>Eukaryota</taxon>
        <taxon>Fungi</taxon>
        <taxon>Dikarya</taxon>
        <taxon>Basidiomycota</taxon>
        <taxon>Agaricomycotina</taxon>
        <taxon>Agaricomycetes</taxon>
        <taxon>Hymenochaetales</taxon>
        <taxon>Schizoporaceae</taxon>
        <taxon>Schizopora</taxon>
    </lineage>
</organism>
<dbReference type="InterPro" id="IPR036259">
    <property type="entry name" value="MFS_trans_sf"/>
</dbReference>
<dbReference type="GO" id="GO:0012505">
    <property type="term" value="C:endomembrane system"/>
    <property type="evidence" value="ECO:0007669"/>
    <property type="project" value="UniProtKB-SubCell"/>
</dbReference>
<evidence type="ECO:0000256" key="6">
    <source>
        <dbReference type="ARBA" id="ARBA00023136"/>
    </source>
</evidence>
<evidence type="ECO:0000256" key="7">
    <source>
        <dbReference type="SAM" id="Phobius"/>
    </source>
</evidence>
<dbReference type="InterPro" id="IPR020846">
    <property type="entry name" value="MFS_dom"/>
</dbReference>
<dbReference type="STRING" id="27342.A0A0H2RW37"/>
<feature type="transmembrane region" description="Helical" evidence="7">
    <location>
        <begin position="235"/>
        <end position="254"/>
    </location>
</feature>
<feature type="transmembrane region" description="Helical" evidence="7">
    <location>
        <begin position="354"/>
        <end position="373"/>
    </location>
</feature>
<feature type="transmembrane region" description="Helical" evidence="7">
    <location>
        <begin position="53"/>
        <end position="71"/>
    </location>
</feature>
<dbReference type="GO" id="GO:0022857">
    <property type="term" value="F:transmembrane transporter activity"/>
    <property type="evidence" value="ECO:0007669"/>
    <property type="project" value="InterPro"/>
</dbReference>
<proteinExistence type="inferred from homology"/>
<comment type="similarity">
    <text evidence="2">Belongs to the major facilitator superfamily.</text>
</comment>
<dbReference type="PROSITE" id="PS50850">
    <property type="entry name" value="MFS"/>
    <property type="match status" value="1"/>
</dbReference>
<feature type="transmembrane region" description="Helical" evidence="7">
    <location>
        <begin position="77"/>
        <end position="105"/>
    </location>
</feature>
<keyword evidence="6 7" id="KW-0472">Membrane</keyword>
<dbReference type="FunFam" id="1.20.1250.20:FF:000286">
    <property type="entry name" value="MFS efflux transporter"/>
    <property type="match status" value="1"/>
</dbReference>